<dbReference type="CDD" id="cd02189">
    <property type="entry name" value="delta_zeta_tubulin-like"/>
    <property type="match status" value="1"/>
</dbReference>
<keyword evidence="8 16" id="KW-0547">Nucleotide-binding</keyword>
<dbReference type="GO" id="GO:0030030">
    <property type="term" value="P:cell projection organization"/>
    <property type="evidence" value="ECO:0007669"/>
    <property type="project" value="UniProtKB-KW"/>
</dbReference>
<dbReference type="GO" id="GO:0007017">
    <property type="term" value="P:microtubule-based process"/>
    <property type="evidence" value="ECO:0007669"/>
    <property type="project" value="InterPro"/>
</dbReference>
<evidence type="ECO:0000313" key="19">
    <source>
        <dbReference type="Proteomes" id="UP001174136"/>
    </source>
</evidence>
<dbReference type="GO" id="GO:0005814">
    <property type="term" value="C:centriole"/>
    <property type="evidence" value="ECO:0007669"/>
    <property type="project" value="UniProtKB-SubCell"/>
</dbReference>
<keyword evidence="13" id="KW-0966">Cell projection</keyword>
<evidence type="ECO:0000256" key="3">
    <source>
        <dbReference type="ARBA" id="ARBA00004138"/>
    </source>
</evidence>
<proteinExistence type="inferred from homology"/>
<dbReference type="InterPro" id="IPR003008">
    <property type="entry name" value="Tubulin_FtsZ_GTPase"/>
</dbReference>
<dbReference type="GO" id="GO:0005929">
    <property type="term" value="C:cilium"/>
    <property type="evidence" value="ECO:0007669"/>
    <property type="project" value="UniProtKB-SubCell"/>
</dbReference>
<dbReference type="PRINTS" id="PR01224">
    <property type="entry name" value="DELTATUBULIN"/>
</dbReference>
<evidence type="ECO:0000256" key="15">
    <source>
        <dbReference type="ARBA" id="ARBA00046149"/>
    </source>
</evidence>
<keyword evidence="6" id="KW-0963">Cytoplasm</keyword>
<evidence type="ECO:0000256" key="12">
    <source>
        <dbReference type="ARBA" id="ARBA00023242"/>
    </source>
</evidence>
<sequence>MSVVTVQLGQCGNQVGRELLDVICADGREKKKAEYSRCSTDRFFREVDTAGGSLTDLSARAVLIDMEAKVINHSMSKAAKSGRWRYGEKSHFCQKQGSGNNWANGYCVHGPRHREAMEDLVRREVERCDRLAGIMTMMSVAGGTGSGVGAYVTQCLRDVYPTSFILNHLTWPYDTGEVIVQNYNAVLTLSHLYQLSDAILVHENDTVHRICAQLLNIKHISFEDVNGVIAHQLASVVQPALTPESYGVYSRNPLGELVSSLACHPEYKLLSVCSIPQVASSSMAYSVFSWPGLLKHLRQMLISNTKMEEGKHRLAAQSFRTTGFNKSLANLLILRGKDVFSAEADGFQEAALYTSWLPSREAFSLWKSPVSFNKYEKSATLVSNSQTLLKPLDNMVRKAWNMFASRAYIHQYTKFGISEEDFLDSFTSLEQVISSYSQLG</sequence>
<evidence type="ECO:0000256" key="10">
    <source>
        <dbReference type="ARBA" id="ARBA00023134"/>
    </source>
</evidence>
<evidence type="ECO:0000256" key="9">
    <source>
        <dbReference type="ARBA" id="ARBA00022794"/>
    </source>
</evidence>
<evidence type="ECO:0000256" key="13">
    <source>
        <dbReference type="ARBA" id="ARBA00023273"/>
    </source>
</evidence>
<dbReference type="Gene3D" id="3.40.50.1440">
    <property type="entry name" value="Tubulin/FtsZ, GTPase domain"/>
    <property type="match status" value="1"/>
</dbReference>
<dbReference type="GO" id="GO:0005634">
    <property type="term" value="C:nucleus"/>
    <property type="evidence" value="ECO:0007669"/>
    <property type="project" value="UniProtKB-SubCell"/>
</dbReference>
<dbReference type="SUPFAM" id="SSF55307">
    <property type="entry name" value="Tubulin C-terminal domain-like"/>
    <property type="match status" value="1"/>
</dbReference>
<keyword evidence="19" id="KW-1185">Reference proteome</keyword>
<dbReference type="InterPro" id="IPR017975">
    <property type="entry name" value="Tubulin_CS"/>
</dbReference>
<dbReference type="InterPro" id="IPR023123">
    <property type="entry name" value="Tubulin_C"/>
</dbReference>
<comment type="caution">
    <text evidence="18">The sequence shown here is derived from an EMBL/GenBank/DDBJ whole genome shotgun (WGS) entry which is preliminary data.</text>
</comment>
<evidence type="ECO:0000256" key="1">
    <source>
        <dbReference type="ARBA" id="ARBA00004114"/>
    </source>
</evidence>
<evidence type="ECO:0000256" key="11">
    <source>
        <dbReference type="ARBA" id="ARBA00023212"/>
    </source>
</evidence>
<evidence type="ECO:0000256" key="7">
    <source>
        <dbReference type="ARBA" id="ARBA00022701"/>
    </source>
</evidence>
<dbReference type="GO" id="GO:0005200">
    <property type="term" value="F:structural constituent of cytoskeleton"/>
    <property type="evidence" value="ECO:0007669"/>
    <property type="project" value="InterPro"/>
</dbReference>
<dbReference type="SUPFAM" id="SSF52490">
    <property type="entry name" value="Tubulin nucleotide-binding domain-like"/>
    <property type="match status" value="1"/>
</dbReference>
<dbReference type="Pfam" id="PF00091">
    <property type="entry name" value="Tubulin"/>
    <property type="match status" value="1"/>
</dbReference>
<keyword evidence="11" id="KW-0206">Cytoskeleton</keyword>
<name>A0AA47NDL9_MERPO</name>
<evidence type="ECO:0000256" key="5">
    <source>
        <dbReference type="ARBA" id="ARBA00014184"/>
    </source>
</evidence>
<dbReference type="InterPro" id="IPR036525">
    <property type="entry name" value="Tubulin/FtsZ_GTPase_sf"/>
</dbReference>
<dbReference type="PANTHER" id="PTHR11588">
    <property type="entry name" value="TUBULIN"/>
    <property type="match status" value="1"/>
</dbReference>
<keyword evidence="10 16" id="KW-0342">GTP-binding</keyword>
<dbReference type="InterPro" id="IPR000217">
    <property type="entry name" value="Tubulin"/>
</dbReference>
<comment type="function">
    <text evidence="15">Acts as a positive regulator of hedgehog signaling and regulates ciliary function.</text>
</comment>
<dbReference type="InterPro" id="IPR002967">
    <property type="entry name" value="Delta_tubulin"/>
</dbReference>
<dbReference type="Proteomes" id="UP001174136">
    <property type="component" value="Unassembled WGS sequence"/>
</dbReference>
<organism evidence="18 19">
    <name type="scientific">Merluccius polli</name>
    <name type="common">Benguela hake</name>
    <name type="synonym">Merluccius cadenati</name>
    <dbReference type="NCBI Taxonomy" id="89951"/>
    <lineage>
        <taxon>Eukaryota</taxon>
        <taxon>Metazoa</taxon>
        <taxon>Chordata</taxon>
        <taxon>Craniata</taxon>
        <taxon>Vertebrata</taxon>
        <taxon>Euteleostomi</taxon>
        <taxon>Actinopterygii</taxon>
        <taxon>Neopterygii</taxon>
        <taxon>Teleostei</taxon>
        <taxon>Neoteleostei</taxon>
        <taxon>Acanthomorphata</taxon>
        <taxon>Zeiogadaria</taxon>
        <taxon>Gadariae</taxon>
        <taxon>Gadiformes</taxon>
        <taxon>Gadoidei</taxon>
        <taxon>Merlucciidae</taxon>
        <taxon>Merluccius</taxon>
    </lineage>
</organism>
<protein>
    <recommendedName>
        <fullName evidence="5">Tubulin delta chain</fullName>
    </recommendedName>
    <alternativeName>
        <fullName evidence="14">Delta-tubulin</fullName>
    </alternativeName>
</protein>
<evidence type="ECO:0000256" key="2">
    <source>
        <dbReference type="ARBA" id="ARBA00004123"/>
    </source>
</evidence>
<gene>
    <name evidence="18" type="primary">tubd1</name>
    <name evidence="18" type="ORF">N1851_000413</name>
</gene>
<dbReference type="Gene3D" id="1.10.287.600">
    <property type="entry name" value="Helix hairpin bin"/>
    <property type="match status" value="1"/>
</dbReference>
<dbReference type="SMART" id="SM00864">
    <property type="entry name" value="Tubulin"/>
    <property type="match status" value="1"/>
</dbReference>
<keyword evidence="7 16" id="KW-0493">Microtubule</keyword>
<evidence type="ECO:0000256" key="6">
    <source>
        <dbReference type="ARBA" id="ARBA00022490"/>
    </source>
</evidence>
<evidence type="ECO:0000256" key="16">
    <source>
        <dbReference type="RuleBase" id="RU000352"/>
    </source>
</evidence>
<evidence type="ECO:0000256" key="4">
    <source>
        <dbReference type="ARBA" id="ARBA00009636"/>
    </source>
</evidence>
<keyword evidence="12" id="KW-0539">Nucleus</keyword>
<evidence type="ECO:0000256" key="8">
    <source>
        <dbReference type="ARBA" id="ARBA00022741"/>
    </source>
</evidence>
<accession>A0AA47NDL9</accession>
<keyword evidence="9" id="KW-0970">Cilium biogenesis/degradation</keyword>
<evidence type="ECO:0000259" key="17">
    <source>
        <dbReference type="SMART" id="SM00864"/>
    </source>
</evidence>
<dbReference type="PROSITE" id="PS00227">
    <property type="entry name" value="TUBULIN"/>
    <property type="match status" value="1"/>
</dbReference>
<dbReference type="FunFam" id="3.40.50.1440:FF:000021">
    <property type="entry name" value="Tubulin delta chain"/>
    <property type="match status" value="1"/>
</dbReference>
<evidence type="ECO:0000313" key="18">
    <source>
        <dbReference type="EMBL" id="KAK0156296.1"/>
    </source>
</evidence>
<dbReference type="GO" id="GO:0005874">
    <property type="term" value="C:microtubule"/>
    <property type="evidence" value="ECO:0007669"/>
    <property type="project" value="UniProtKB-KW"/>
</dbReference>
<evidence type="ECO:0000256" key="14">
    <source>
        <dbReference type="ARBA" id="ARBA00030594"/>
    </source>
</evidence>
<dbReference type="InterPro" id="IPR008280">
    <property type="entry name" value="Tub_FtsZ_C"/>
</dbReference>
<reference evidence="18" key="1">
    <citation type="journal article" date="2023" name="Front. Mar. Sci.">
        <title>A new Merluccius polli reference genome to investigate the effects of global change in West African waters.</title>
        <authorList>
            <person name="Mateo J.L."/>
            <person name="Blanco-Fernandez C."/>
            <person name="Garcia-Vazquez E."/>
            <person name="Machado-Schiaffino G."/>
        </authorList>
    </citation>
    <scope>NUCLEOTIDE SEQUENCE</scope>
    <source>
        <strain evidence="18">C29</strain>
        <tissue evidence="18">Fin</tissue>
    </source>
</reference>
<dbReference type="GO" id="GO:0005525">
    <property type="term" value="F:GTP binding"/>
    <property type="evidence" value="ECO:0007669"/>
    <property type="project" value="UniProtKB-UniRule"/>
</dbReference>
<dbReference type="EMBL" id="JAOPHQ010000015">
    <property type="protein sequence ID" value="KAK0156296.1"/>
    <property type="molecule type" value="Genomic_DNA"/>
</dbReference>
<comment type="similarity">
    <text evidence="4 16">Belongs to the tubulin family.</text>
</comment>
<feature type="domain" description="Tubulin/FtsZ GTPase" evidence="17">
    <location>
        <begin position="40"/>
        <end position="244"/>
    </location>
</feature>
<dbReference type="PRINTS" id="PR01161">
    <property type="entry name" value="TUBULIN"/>
</dbReference>
<dbReference type="AlphaFoldDB" id="A0AA47NDL9"/>
<comment type="subcellular location">
    <subcellularLocation>
        <location evidence="3">Cell projection</location>
        <location evidence="3">Cilium</location>
    </subcellularLocation>
    <subcellularLocation>
        <location evidence="1">Cytoplasm</location>
        <location evidence="1">Cytoskeleton</location>
        <location evidence="1">Microtubule organizing center</location>
        <location evidence="1">Centrosome</location>
        <location evidence="1">Centriole</location>
    </subcellularLocation>
    <subcellularLocation>
        <location evidence="2">Nucleus</location>
    </subcellularLocation>
</comment>